<dbReference type="PANTHER" id="PTHR33542">
    <property type="entry name" value="SIROHYDROCHLORIN FERROCHELATASE, CHLOROPLASTIC"/>
    <property type="match status" value="1"/>
</dbReference>
<dbReference type="PANTHER" id="PTHR33542:SF3">
    <property type="entry name" value="SIROHYDROCHLORIN FERROCHELATASE, CHLOROPLASTIC"/>
    <property type="match status" value="1"/>
</dbReference>
<dbReference type="RefSeq" id="WP_107821686.1">
    <property type="nucleotide sequence ID" value="NZ_OY782574.1"/>
</dbReference>
<sequence length="122" mass="13680">MQKQAVIILGHGSKSTQAVDDFNYIVELLKQKLDGQNVFGAHMELASPSLEEVVAEIALSGVSRVVVIPYFLFNGNHIKEDIPEILAQLKVKHPQLDFHFGKPIGREPLMAEIMYRKIQEIA</sequence>
<reference evidence="3 4" key="1">
    <citation type="submission" date="2018-04" db="EMBL/GenBank/DDBJ databases">
        <title>Genomic Encyclopedia of Archaeal and Bacterial Type Strains, Phase II (KMG-II): from individual species to whole genera.</title>
        <authorList>
            <person name="Goeker M."/>
        </authorList>
    </citation>
    <scope>NUCLEOTIDE SEQUENCE [LARGE SCALE GENOMIC DNA]</scope>
    <source>
        <strain evidence="3 4">DSM 28823</strain>
    </source>
</reference>
<keyword evidence="1" id="KW-0479">Metal-binding</keyword>
<proteinExistence type="predicted"/>
<name>A0A2T5C3D8_9BACT</name>
<dbReference type="SUPFAM" id="SSF53800">
    <property type="entry name" value="Chelatase"/>
    <property type="match status" value="1"/>
</dbReference>
<dbReference type="InterPro" id="IPR050963">
    <property type="entry name" value="Sirohydro_Cobaltochel/CbiX"/>
</dbReference>
<dbReference type="GO" id="GO:0016829">
    <property type="term" value="F:lyase activity"/>
    <property type="evidence" value="ECO:0007669"/>
    <property type="project" value="UniProtKB-KW"/>
</dbReference>
<dbReference type="AlphaFoldDB" id="A0A2T5C3D8"/>
<evidence type="ECO:0000256" key="1">
    <source>
        <dbReference type="ARBA" id="ARBA00022723"/>
    </source>
</evidence>
<evidence type="ECO:0000313" key="3">
    <source>
        <dbReference type="EMBL" id="PTN09277.1"/>
    </source>
</evidence>
<keyword evidence="2" id="KW-0456">Lyase</keyword>
<gene>
    <name evidence="3" type="ORF">C8N47_105117</name>
</gene>
<organism evidence="3 4">
    <name type="scientific">Mangrovibacterium marinum</name>
    <dbReference type="NCBI Taxonomy" id="1639118"/>
    <lineage>
        <taxon>Bacteria</taxon>
        <taxon>Pseudomonadati</taxon>
        <taxon>Bacteroidota</taxon>
        <taxon>Bacteroidia</taxon>
        <taxon>Marinilabiliales</taxon>
        <taxon>Prolixibacteraceae</taxon>
        <taxon>Mangrovibacterium</taxon>
    </lineage>
</organism>
<comment type="caution">
    <text evidence="3">The sequence shown here is derived from an EMBL/GenBank/DDBJ whole genome shotgun (WGS) entry which is preliminary data.</text>
</comment>
<evidence type="ECO:0000256" key="2">
    <source>
        <dbReference type="ARBA" id="ARBA00023239"/>
    </source>
</evidence>
<dbReference type="EMBL" id="QAAD01000005">
    <property type="protein sequence ID" value="PTN09277.1"/>
    <property type="molecule type" value="Genomic_DNA"/>
</dbReference>
<evidence type="ECO:0000313" key="4">
    <source>
        <dbReference type="Proteomes" id="UP000243525"/>
    </source>
</evidence>
<dbReference type="Proteomes" id="UP000243525">
    <property type="component" value="Unassembled WGS sequence"/>
</dbReference>
<accession>A0A2T5C3D8</accession>
<dbReference type="OrthoDB" id="9797895at2"/>
<dbReference type="Gene3D" id="3.40.50.1400">
    <property type="match status" value="1"/>
</dbReference>
<dbReference type="InterPro" id="IPR002762">
    <property type="entry name" value="CbiX-like"/>
</dbReference>
<dbReference type="CDD" id="cd03416">
    <property type="entry name" value="CbiX_SirB_N"/>
    <property type="match status" value="1"/>
</dbReference>
<keyword evidence="4" id="KW-1185">Reference proteome</keyword>
<dbReference type="GO" id="GO:0046872">
    <property type="term" value="F:metal ion binding"/>
    <property type="evidence" value="ECO:0007669"/>
    <property type="project" value="UniProtKB-KW"/>
</dbReference>
<dbReference type="Pfam" id="PF01903">
    <property type="entry name" value="CbiX"/>
    <property type="match status" value="1"/>
</dbReference>
<protein>
    <submittedName>
        <fullName evidence="3">Sirohydrochlorin cobaltochelatase</fullName>
    </submittedName>
</protein>